<evidence type="ECO:0000256" key="5">
    <source>
        <dbReference type="ARBA" id="ARBA00023136"/>
    </source>
</evidence>
<feature type="transmembrane region" description="Helical" evidence="6">
    <location>
        <begin position="233"/>
        <end position="255"/>
    </location>
</feature>
<feature type="transmembrane region" description="Helical" evidence="6">
    <location>
        <begin position="159"/>
        <end position="189"/>
    </location>
</feature>
<dbReference type="PANTHER" id="PTHR30213:SF0">
    <property type="entry name" value="UPF0761 MEMBRANE PROTEIN YIHY"/>
    <property type="match status" value="1"/>
</dbReference>
<comment type="caution">
    <text evidence="7">The sequence shown here is derived from an EMBL/GenBank/DDBJ whole genome shotgun (WGS) entry which is preliminary data.</text>
</comment>
<feature type="transmembrane region" description="Helical" evidence="6">
    <location>
        <begin position="54"/>
        <end position="76"/>
    </location>
</feature>
<dbReference type="GO" id="GO:0005886">
    <property type="term" value="C:plasma membrane"/>
    <property type="evidence" value="ECO:0007669"/>
    <property type="project" value="UniProtKB-SubCell"/>
</dbReference>
<accession>A0A426QMN4</accession>
<dbReference type="Proteomes" id="UP000287798">
    <property type="component" value="Unassembled WGS sequence"/>
</dbReference>
<dbReference type="InterPro" id="IPR017039">
    <property type="entry name" value="Virul_fac_BrkB"/>
</dbReference>
<dbReference type="OrthoDB" id="9808671at2"/>
<dbReference type="PIRSF" id="PIRSF035875">
    <property type="entry name" value="RNase_BN"/>
    <property type="match status" value="1"/>
</dbReference>
<evidence type="ECO:0000256" key="1">
    <source>
        <dbReference type="ARBA" id="ARBA00004651"/>
    </source>
</evidence>
<sequence>MTHTNTGTAEARERKLGRHASVPSEIPWRGWRRVMARVWGEIGRRNLGLVAAGVAFYGLLALFPAIAALIAVYGLVADPAHVSQQFAILEKMLPADAYTLLQQQMQQLATRPDGKLGLGLAGAVVLSVWSSTKGSRSIIAAMNIAYREREKRGIIRLNLIAYAMTLGLVLVAVVVIALVVAVPIVLNLIGLGGLVEVGVNVLRWLLLAGVVLVMLASIYRFGPARKEARWQWVSWGAVLALLLWLLTSALFSFYVSRFGSYNATYGSVGAVVILLLWLFITAFAVILGAVLNGEMEYQTGRDTIHHHERPMGERGAFVADHLPTGDSRRPKE</sequence>
<keyword evidence="8" id="KW-1185">Reference proteome</keyword>
<proteinExistence type="predicted"/>
<evidence type="ECO:0000313" key="8">
    <source>
        <dbReference type="Proteomes" id="UP000287798"/>
    </source>
</evidence>
<name>A0A426QMN4_9GAMM</name>
<dbReference type="EMBL" id="QZMU01000001">
    <property type="protein sequence ID" value="RRQ23009.1"/>
    <property type="molecule type" value="Genomic_DNA"/>
</dbReference>
<keyword evidence="4 6" id="KW-1133">Transmembrane helix</keyword>
<comment type="subcellular location">
    <subcellularLocation>
        <location evidence="1">Cell membrane</location>
        <topology evidence="1">Multi-pass membrane protein</topology>
    </subcellularLocation>
</comment>
<keyword evidence="5 6" id="KW-0472">Membrane</keyword>
<keyword evidence="2" id="KW-1003">Cell membrane</keyword>
<evidence type="ECO:0000256" key="4">
    <source>
        <dbReference type="ARBA" id="ARBA00022989"/>
    </source>
</evidence>
<dbReference type="AlphaFoldDB" id="A0A426QMN4"/>
<dbReference type="NCBIfam" id="TIGR00765">
    <property type="entry name" value="yihY_not_rbn"/>
    <property type="match status" value="1"/>
</dbReference>
<reference evidence="7 8" key="1">
    <citation type="journal article" date="2010" name="Int. J. Syst. Evol. Microbiol.">
        <title>Thiohalobacter thiocyanaticus gen. nov., sp. nov., a moderately halophilic, sulfur-oxidizing gammaproteobacterium from hypersaline lakes, that utilizes thiocyanate.</title>
        <authorList>
            <person name="Sorokin D.Y."/>
            <person name="Kovaleva O.L."/>
            <person name="Tourova T.P."/>
            <person name="Muyzer G."/>
        </authorList>
    </citation>
    <scope>NUCLEOTIDE SEQUENCE [LARGE SCALE GENOMIC DNA]</scope>
    <source>
        <strain evidence="7 8">Hrh1</strain>
    </source>
</reference>
<feature type="transmembrane region" description="Helical" evidence="6">
    <location>
        <begin position="267"/>
        <end position="291"/>
    </location>
</feature>
<dbReference type="PANTHER" id="PTHR30213">
    <property type="entry name" value="INNER MEMBRANE PROTEIN YHJD"/>
    <property type="match status" value="1"/>
</dbReference>
<evidence type="ECO:0000313" key="7">
    <source>
        <dbReference type="EMBL" id="RRQ23009.1"/>
    </source>
</evidence>
<evidence type="ECO:0000256" key="6">
    <source>
        <dbReference type="SAM" id="Phobius"/>
    </source>
</evidence>
<organism evidence="7 8">
    <name type="scientific">Thiohalobacter thiocyanaticus</name>
    <dbReference type="NCBI Taxonomy" id="585455"/>
    <lineage>
        <taxon>Bacteria</taxon>
        <taxon>Pseudomonadati</taxon>
        <taxon>Pseudomonadota</taxon>
        <taxon>Gammaproteobacteria</taxon>
        <taxon>Thiohalobacterales</taxon>
        <taxon>Thiohalobacteraceae</taxon>
        <taxon>Thiohalobacter</taxon>
    </lineage>
</organism>
<evidence type="ECO:0000256" key="2">
    <source>
        <dbReference type="ARBA" id="ARBA00022475"/>
    </source>
</evidence>
<gene>
    <name evidence="7" type="ORF">D6C00_03245</name>
</gene>
<protein>
    <submittedName>
        <fullName evidence="7">YihY/virulence factor BrkB family protein</fullName>
    </submittedName>
</protein>
<dbReference type="RefSeq" id="WP_125180285.1">
    <property type="nucleotide sequence ID" value="NZ_QZMU01000001.1"/>
</dbReference>
<feature type="transmembrane region" description="Helical" evidence="6">
    <location>
        <begin position="201"/>
        <end position="221"/>
    </location>
</feature>
<evidence type="ECO:0000256" key="3">
    <source>
        <dbReference type="ARBA" id="ARBA00022692"/>
    </source>
</evidence>
<dbReference type="Pfam" id="PF03631">
    <property type="entry name" value="Virul_fac_BrkB"/>
    <property type="match status" value="1"/>
</dbReference>
<keyword evidence="3 6" id="KW-0812">Transmembrane</keyword>